<accession>A0ABX8DV76</accession>
<evidence type="ECO:0000313" key="2">
    <source>
        <dbReference type="Proteomes" id="UP000678154"/>
    </source>
</evidence>
<protein>
    <submittedName>
        <fullName evidence="1">Uncharacterized protein</fullName>
    </submittedName>
</protein>
<dbReference type="Proteomes" id="UP000678154">
    <property type="component" value="Chromosome"/>
</dbReference>
<proteinExistence type="predicted"/>
<organism evidence="1 2">
    <name type="scientific">Pseudomonas qingdaonensis</name>
    <dbReference type="NCBI Taxonomy" id="2056231"/>
    <lineage>
        <taxon>Bacteria</taxon>
        <taxon>Pseudomonadati</taxon>
        <taxon>Pseudomonadota</taxon>
        <taxon>Gammaproteobacteria</taxon>
        <taxon>Pseudomonadales</taxon>
        <taxon>Pseudomonadaceae</taxon>
        <taxon>Pseudomonas</taxon>
    </lineage>
</organism>
<sequence>MYLKRFYRNSDGSSGWRITDVGAEVIIKSTRCEVLNEESVVVANVPFDDTEIVVLADGGGRVIHHIKGPRQ</sequence>
<evidence type="ECO:0000313" key="1">
    <source>
        <dbReference type="EMBL" id="QVL20201.1"/>
    </source>
</evidence>
<gene>
    <name evidence="1" type="ORF">KH389_06320</name>
</gene>
<dbReference type="EMBL" id="CP074676">
    <property type="protein sequence ID" value="QVL20201.1"/>
    <property type="molecule type" value="Genomic_DNA"/>
</dbReference>
<name>A0ABX8DV76_9PSED</name>
<dbReference type="RefSeq" id="WP_210014812.1">
    <property type="nucleotide sequence ID" value="NZ_CP074676.1"/>
</dbReference>
<reference evidence="1 2" key="1">
    <citation type="journal article" date="2016" name="J. Hazard. Mater.">
        <title>A newly isolated Pseudomonas putida S-1 strain for batch-mode-propanethiol degradation and continuous treatment of propanethiol-containing waste gas.</title>
        <authorList>
            <person name="Chen D.Z."/>
            <person name="Sun Y.M."/>
            <person name="Han L.M."/>
            <person name="Chen J."/>
            <person name="Ye J.X."/>
            <person name="Chen J.M."/>
        </authorList>
    </citation>
    <scope>NUCLEOTIDE SEQUENCE [LARGE SCALE GENOMIC DNA]</scope>
    <source>
        <strain evidence="1 2">S-1</strain>
    </source>
</reference>
<keyword evidence="2" id="KW-1185">Reference proteome</keyword>
<dbReference type="GeneID" id="87479849"/>